<evidence type="ECO:0000313" key="2">
    <source>
        <dbReference type="EMBL" id="AUG85167.1"/>
    </source>
</evidence>
<dbReference type="Pfam" id="PF09414">
    <property type="entry name" value="RNA_ligase"/>
    <property type="match status" value="1"/>
</dbReference>
<organism evidence="2 3">
    <name type="scientific">Vibrio phage Ceto</name>
    <dbReference type="NCBI Taxonomy" id="2570300"/>
    <lineage>
        <taxon>Viruses</taxon>
        <taxon>Duplodnaviria</taxon>
        <taxon>Heunggongvirae</taxon>
        <taxon>Uroviricota</taxon>
        <taxon>Caudoviricetes</taxon>
        <taxon>Demerecviridae</taxon>
        <taxon>Ermolyevavirinae</taxon>
        <taxon>Cetovirus</taxon>
        <taxon>Cetovirus ceto</taxon>
    </lineage>
</organism>
<evidence type="ECO:0000259" key="1">
    <source>
        <dbReference type="Pfam" id="PF09414"/>
    </source>
</evidence>
<sequence>MEAIKYPSTGQFRNAAKFLQHNTPAGSLVPMVGTVKIHGTNGSMVMLEDGTIHFQSKSRVLDTHNDNSGFCNYMLEQPVEELFEKFIAQYKKYYGKHPAFPIEIAGEWAGKGIQKGVAVSEVDKFFTIFGFRVGCEVDNGGKLIGWLTNHKFNDVSLHESRIYNAYDFGCYRITINTAMPQLATERLQELTLEVEKECPVGKYFGIEGVGEGIVWTPVDDALADNPGGWFKVKGQKHSVSKVSKLASVDPEKLRNIQEFVDYAVTENRLEQGLQEVGLDMKLTGKFIGWVNKDIYKEEKDVLEANGLTMKEVGNLLSQKAREFYFSKM</sequence>
<dbReference type="SUPFAM" id="SSF56091">
    <property type="entry name" value="DNA ligase/mRNA capping enzyme, catalytic domain"/>
    <property type="match status" value="1"/>
</dbReference>
<name>A0A2H5BGP6_9CAUD</name>
<protein>
    <submittedName>
        <fullName evidence="2">RNA ligase 2</fullName>
    </submittedName>
</protein>
<proteinExistence type="predicted"/>
<dbReference type="Proteomes" id="UP000240819">
    <property type="component" value="Segment"/>
</dbReference>
<evidence type="ECO:0000313" key="3">
    <source>
        <dbReference type="Proteomes" id="UP000240819"/>
    </source>
</evidence>
<keyword evidence="3" id="KW-1185">Reference proteome</keyword>
<dbReference type="EMBL" id="MG649966">
    <property type="protein sequence ID" value="AUG85167.1"/>
    <property type="molecule type" value="Genomic_DNA"/>
</dbReference>
<keyword evidence="2" id="KW-0436">Ligase</keyword>
<dbReference type="Gene3D" id="3.30.470.30">
    <property type="entry name" value="DNA ligase/mRNA capping enzyme"/>
    <property type="match status" value="1"/>
</dbReference>
<gene>
    <name evidence="2" type="ORF">CETO_185</name>
</gene>
<accession>A0A2H5BGP6</accession>
<dbReference type="GO" id="GO:0016874">
    <property type="term" value="F:ligase activity"/>
    <property type="evidence" value="ECO:0007669"/>
    <property type="project" value="UniProtKB-KW"/>
</dbReference>
<reference evidence="2 3" key="1">
    <citation type="submission" date="2017-12" db="EMBL/GenBank/DDBJ databases">
        <authorList>
            <person name="Lestochi C.V."/>
            <person name="Miller K.C."/>
            <person name="Miller J.S."/>
            <person name="Stanton M.L."/>
            <person name="Broussard G.W."/>
        </authorList>
    </citation>
    <scope>NUCLEOTIDE SEQUENCE [LARGE SCALE GENOMIC DNA]</scope>
</reference>
<feature type="domain" description="RNA ligase" evidence="1">
    <location>
        <begin position="31"/>
        <end position="233"/>
    </location>
</feature>
<dbReference type="InterPro" id="IPR021122">
    <property type="entry name" value="RNA_ligase_dom_REL/Rnl2"/>
</dbReference>